<dbReference type="AlphaFoldDB" id="A0A9X0CPK4"/>
<dbReference type="GO" id="GO:0005840">
    <property type="term" value="C:ribosome"/>
    <property type="evidence" value="ECO:0007669"/>
    <property type="project" value="UniProtKB-KW"/>
</dbReference>
<dbReference type="Proteomes" id="UP001163046">
    <property type="component" value="Unassembled WGS sequence"/>
</dbReference>
<evidence type="ECO:0000256" key="5">
    <source>
        <dbReference type="ARBA" id="ARBA00023274"/>
    </source>
</evidence>
<dbReference type="Pfam" id="PF04280">
    <property type="entry name" value="Tim44"/>
    <property type="match status" value="1"/>
</dbReference>
<dbReference type="InterPro" id="IPR007379">
    <property type="entry name" value="Tim44-like_dom"/>
</dbReference>
<evidence type="ECO:0000256" key="1">
    <source>
        <dbReference type="ARBA" id="ARBA00004173"/>
    </source>
</evidence>
<evidence type="ECO:0000256" key="6">
    <source>
        <dbReference type="ARBA" id="ARBA00038073"/>
    </source>
</evidence>
<comment type="similarity">
    <text evidence="6">Belongs to the mitochondrion-specific ribosomal protein mL45 family.</text>
</comment>
<keyword evidence="11" id="KW-1185">Reference proteome</keyword>
<sequence>MAAIRLLACSRAKPSNLAAVFRAHDSFVTSVLLIQTRTKFSKTSPFARRKNPIQRQRENTKDPKGAYIERMSVDRRLDRPIIIDSPGVIFSDYLPIRKHFFLTPWGLKERWKAFKNGLWTVYSLALVRKYAKPFNVKDFAQKAQEIYIDVNKALASKSKKDLQDVVTNPVYSALSNEYFPPEKNLHWRFVSAVSRPKVVHVRVAPVATKDNLFAQITVKIHSKQVMAIKDKHGRHITGSDKEAKDVVDYVVFERHLTNKHGTWRTCGKLLSQPGQKTNAVQQLAKHRVPSISVK</sequence>
<reference evidence="10" key="1">
    <citation type="submission" date="2023-01" db="EMBL/GenBank/DDBJ databases">
        <title>Genome assembly of the deep-sea coral Lophelia pertusa.</title>
        <authorList>
            <person name="Herrera S."/>
            <person name="Cordes E."/>
        </authorList>
    </citation>
    <scope>NUCLEOTIDE SEQUENCE</scope>
    <source>
        <strain evidence="10">USNM1676648</strain>
        <tissue evidence="10">Polyp</tissue>
    </source>
</reference>
<evidence type="ECO:0000256" key="2">
    <source>
        <dbReference type="ARBA" id="ARBA00022946"/>
    </source>
</evidence>
<comment type="subcellular location">
    <subcellularLocation>
        <location evidence="1">Mitochondrion</location>
    </subcellularLocation>
</comment>
<accession>A0A9X0CPK4</accession>
<keyword evidence="4" id="KW-0496">Mitochondrion</keyword>
<evidence type="ECO:0000256" key="4">
    <source>
        <dbReference type="ARBA" id="ARBA00023128"/>
    </source>
</evidence>
<dbReference type="PANTHER" id="PTHR28554">
    <property type="entry name" value="39S RIBOSOMAL PROTEIN L45, MITOCHONDRIAL"/>
    <property type="match status" value="1"/>
</dbReference>
<evidence type="ECO:0000259" key="9">
    <source>
        <dbReference type="SMART" id="SM00978"/>
    </source>
</evidence>
<protein>
    <recommendedName>
        <fullName evidence="7">Large ribosomal subunit protein mL45</fullName>
    </recommendedName>
    <alternativeName>
        <fullName evidence="8">39S ribosomal protein L45, mitochondrial</fullName>
    </alternativeName>
</protein>
<dbReference type="SUPFAM" id="SSF54427">
    <property type="entry name" value="NTF2-like"/>
    <property type="match status" value="1"/>
</dbReference>
<proteinExistence type="inferred from homology"/>
<dbReference type="Gene3D" id="3.10.450.240">
    <property type="match status" value="1"/>
</dbReference>
<dbReference type="GO" id="GO:1990904">
    <property type="term" value="C:ribonucleoprotein complex"/>
    <property type="evidence" value="ECO:0007669"/>
    <property type="project" value="UniProtKB-KW"/>
</dbReference>
<evidence type="ECO:0000256" key="7">
    <source>
        <dbReference type="ARBA" id="ARBA00039448"/>
    </source>
</evidence>
<dbReference type="PANTHER" id="PTHR28554:SF1">
    <property type="entry name" value="LARGE RIBOSOMAL SUBUNIT PROTEIN ML45"/>
    <property type="match status" value="1"/>
</dbReference>
<keyword evidence="3 10" id="KW-0689">Ribosomal protein</keyword>
<organism evidence="10 11">
    <name type="scientific">Desmophyllum pertusum</name>
    <dbReference type="NCBI Taxonomy" id="174260"/>
    <lineage>
        <taxon>Eukaryota</taxon>
        <taxon>Metazoa</taxon>
        <taxon>Cnidaria</taxon>
        <taxon>Anthozoa</taxon>
        <taxon>Hexacorallia</taxon>
        <taxon>Scleractinia</taxon>
        <taxon>Caryophylliina</taxon>
        <taxon>Caryophylliidae</taxon>
        <taxon>Desmophyllum</taxon>
    </lineage>
</organism>
<dbReference type="EMBL" id="MU827302">
    <property type="protein sequence ID" value="KAJ7365669.1"/>
    <property type="molecule type" value="Genomic_DNA"/>
</dbReference>
<evidence type="ECO:0000313" key="11">
    <source>
        <dbReference type="Proteomes" id="UP001163046"/>
    </source>
</evidence>
<gene>
    <name evidence="10" type="primary">MRPL45</name>
    <name evidence="10" type="ORF">OS493_002382</name>
</gene>
<evidence type="ECO:0000256" key="8">
    <source>
        <dbReference type="ARBA" id="ARBA00043031"/>
    </source>
</evidence>
<feature type="domain" description="Tim44-like" evidence="9">
    <location>
        <begin position="120"/>
        <end position="270"/>
    </location>
</feature>
<dbReference type="OrthoDB" id="19619at2759"/>
<keyword evidence="5" id="KW-0687">Ribonucleoprotein</keyword>
<keyword evidence="2" id="KW-0809">Transit peptide</keyword>
<dbReference type="InterPro" id="IPR051975">
    <property type="entry name" value="mtLSU_mL45"/>
</dbReference>
<evidence type="ECO:0000256" key="3">
    <source>
        <dbReference type="ARBA" id="ARBA00022980"/>
    </source>
</evidence>
<evidence type="ECO:0000313" key="10">
    <source>
        <dbReference type="EMBL" id="KAJ7365669.1"/>
    </source>
</evidence>
<name>A0A9X0CPK4_9CNID</name>
<dbReference type="GO" id="GO:0005739">
    <property type="term" value="C:mitochondrion"/>
    <property type="evidence" value="ECO:0007669"/>
    <property type="project" value="UniProtKB-SubCell"/>
</dbReference>
<dbReference type="SMART" id="SM00978">
    <property type="entry name" value="Tim44"/>
    <property type="match status" value="1"/>
</dbReference>
<comment type="caution">
    <text evidence="10">The sequence shown here is derived from an EMBL/GenBank/DDBJ whole genome shotgun (WGS) entry which is preliminary data.</text>
</comment>
<dbReference type="InterPro" id="IPR032710">
    <property type="entry name" value="NTF2-like_dom_sf"/>
</dbReference>